<organism evidence="1">
    <name type="scientific">viral metagenome</name>
    <dbReference type="NCBI Taxonomy" id="1070528"/>
    <lineage>
        <taxon>unclassified sequences</taxon>
        <taxon>metagenomes</taxon>
        <taxon>organismal metagenomes</taxon>
    </lineage>
</organism>
<protein>
    <submittedName>
        <fullName evidence="1">Uncharacterized protein</fullName>
    </submittedName>
</protein>
<dbReference type="AlphaFoldDB" id="A0A6C0IAP4"/>
<dbReference type="EMBL" id="MN740152">
    <property type="protein sequence ID" value="QHT90108.1"/>
    <property type="molecule type" value="Genomic_DNA"/>
</dbReference>
<sequence length="192" mass="22345">MDKDMLIFVGGADISYFDEPTKMLHLKCNDLYDGLPEKIICMIDQVLNLECFSDVTHIIKIDDGDTIWDKSHIDNLYSIDELNTHDYIGQHAHGGKYGNISRIYHILKVRNSSYWRRRPYRGTIVEYCGGGDTYILSRNAMTLINKTYNITNMEDLYKVEIYEDLMIGKILNTYGIIPKIINYNIECNRQIV</sequence>
<name>A0A6C0IAP4_9ZZZZ</name>
<accession>A0A6C0IAP4</accession>
<evidence type="ECO:0000313" key="1">
    <source>
        <dbReference type="EMBL" id="QHT90108.1"/>
    </source>
</evidence>
<reference evidence="1" key="1">
    <citation type="journal article" date="2020" name="Nature">
        <title>Giant virus diversity and host interactions through global metagenomics.</title>
        <authorList>
            <person name="Schulz F."/>
            <person name="Roux S."/>
            <person name="Paez-Espino D."/>
            <person name="Jungbluth S."/>
            <person name="Walsh D.A."/>
            <person name="Denef V.J."/>
            <person name="McMahon K.D."/>
            <person name="Konstantinidis K.T."/>
            <person name="Eloe-Fadrosh E.A."/>
            <person name="Kyrpides N.C."/>
            <person name="Woyke T."/>
        </authorList>
    </citation>
    <scope>NUCLEOTIDE SEQUENCE</scope>
    <source>
        <strain evidence="1">GVMAG-M-3300023184-62</strain>
    </source>
</reference>
<proteinExistence type="predicted"/>